<keyword evidence="12" id="KW-1185">Reference proteome</keyword>
<dbReference type="GO" id="GO:0003725">
    <property type="term" value="F:double-stranded RNA binding"/>
    <property type="evidence" value="ECO:0007669"/>
    <property type="project" value="InterPro"/>
</dbReference>
<comment type="function">
    <text evidence="9">Required for the formation of a threonylcarbamoyl group on adenosine at position 37 (t(6)A37) in tRNAs that read codons beginning with adenine. Catalyzes the conversion of L-threonine, HCO(3)(-)/CO(2) and ATP to give threonylcarbamoyl-AMP (TC-AMP) as the acyladenylate intermediate, with the release of diphosphate.</text>
</comment>
<evidence type="ECO:0000256" key="1">
    <source>
        <dbReference type="ARBA" id="ARBA00004496"/>
    </source>
</evidence>
<proteinExistence type="inferred from homology"/>
<keyword evidence="7 9" id="KW-0067">ATP-binding</keyword>
<dbReference type="EMBL" id="JACHWY010000003">
    <property type="protein sequence ID" value="MBB3048626.1"/>
    <property type="molecule type" value="Genomic_DNA"/>
</dbReference>
<dbReference type="InterPro" id="IPR017945">
    <property type="entry name" value="DHBP_synth_RibB-like_a/b_dom"/>
</dbReference>
<keyword evidence="2 9" id="KW-0963">Cytoplasm</keyword>
<dbReference type="PROSITE" id="PS51163">
    <property type="entry name" value="YRDC"/>
    <property type="match status" value="1"/>
</dbReference>
<keyword evidence="6 9" id="KW-0547">Nucleotide-binding</keyword>
<dbReference type="GO" id="GO:0002949">
    <property type="term" value="P:tRNA threonylcarbamoyladenosine modification"/>
    <property type="evidence" value="ECO:0007669"/>
    <property type="project" value="UniProtKB-UniRule"/>
</dbReference>
<dbReference type="GO" id="GO:0000049">
    <property type="term" value="F:tRNA binding"/>
    <property type="evidence" value="ECO:0007669"/>
    <property type="project" value="TreeGrafter"/>
</dbReference>
<dbReference type="AlphaFoldDB" id="A0A7W4W6Y0"/>
<dbReference type="EC" id="2.7.7.87" evidence="9"/>
<dbReference type="GO" id="GO:0061710">
    <property type="term" value="F:L-threonylcarbamoyladenylate synthase"/>
    <property type="evidence" value="ECO:0007669"/>
    <property type="project" value="UniProtKB-EC"/>
</dbReference>
<dbReference type="RefSeq" id="WP_343067612.1">
    <property type="nucleotide sequence ID" value="NZ_JACHWY010000003.1"/>
</dbReference>
<name>A0A7W4W6Y0_9GAMM</name>
<comment type="similarity">
    <text evidence="9">Belongs to the SUA5 family. TsaC subfamily.</text>
</comment>
<dbReference type="Gene3D" id="3.90.870.10">
    <property type="entry name" value="DHBP synthase"/>
    <property type="match status" value="1"/>
</dbReference>
<sequence>MSSLSAFRIRRAADILLSGGLITHPTEAVWGLACLPSFPAATARLLDLKQRHPAKGLILVAHDASCFAPLIDPLPAEVRQRMLDAWPAAVTFVVPDPHGWAAPWVRGSHDSVAIRVSGHPLTSALSRAVGGPLISTSANPSGANPARTALKARQYFGERLDYYLVGETGGASRPSRILDALTGEAFRE</sequence>
<dbReference type="GO" id="GO:0006450">
    <property type="term" value="P:regulation of translational fidelity"/>
    <property type="evidence" value="ECO:0007669"/>
    <property type="project" value="TreeGrafter"/>
</dbReference>
<dbReference type="InterPro" id="IPR006070">
    <property type="entry name" value="Sua5-like_dom"/>
</dbReference>
<comment type="subcellular location">
    <subcellularLocation>
        <location evidence="1 9">Cytoplasm</location>
    </subcellularLocation>
</comment>
<dbReference type="PANTHER" id="PTHR17490">
    <property type="entry name" value="SUA5"/>
    <property type="match status" value="1"/>
</dbReference>
<dbReference type="HAMAP" id="MF_01852">
    <property type="entry name" value="TsaC"/>
    <property type="match status" value="1"/>
</dbReference>
<dbReference type="GO" id="GO:0005737">
    <property type="term" value="C:cytoplasm"/>
    <property type="evidence" value="ECO:0007669"/>
    <property type="project" value="UniProtKB-SubCell"/>
</dbReference>
<evidence type="ECO:0000259" key="10">
    <source>
        <dbReference type="PROSITE" id="PS51163"/>
    </source>
</evidence>
<comment type="catalytic activity">
    <reaction evidence="8 9">
        <text>L-threonine + hydrogencarbonate + ATP = L-threonylcarbamoyladenylate + diphosphate + H2O</text>
        <dbReference type="Rhea" id="RHEA:36407"/>
        <dbReference type="ChEBI" id="CHEBI:15377"/>
        <dbReference type="ChEBI" id="CHEBI:17544"/>
        <dbReference type="ChEBI" id="CHEBI:30616"/>
        <dbReference type="ChEBI" id="CHEBI:33019"/>
        <dbReference type="ChEBI" id="CHEBI:57926"/>
        <dbReference type="ChEBI" id="CHEBI:73682"/>
        <dbReference type="EC" id="2.7.7.87"/>
    </reaction>
</comment>
<protein>
    <recommendedName>
        <fullName evidence="9">Threonylcarbamoyl-AMP synthase</fullName>
        <shortName evidence="9">TC-AMP synthase</shortName>
        <ecNumber evidence="9">2.7.7.87</ecNumber>
    </recommendedName>
    <alternativeName>
        <fullName evidence="9">L-threonylcarbamoyladenylate synthase</fullName>
    </alternativeName>
    <alternativeName>
        <fullName evidence="9">t(6)A37 threonylcarbamoyladenosine biosynthesis protein TsaC</fullName>
    </alternativeName>
    <alternativeName>
        <fullName evidence="9">tRNA threonylcarbamoyladenosine biosynthesis protein TsaC</fullName>
    </alternativeName>
</protein>
<comment type="caution">
    <text evidence="11">The sequence shown here is derived from an EMBL/GenBank/DDBJ whole genome shotgun (WGS) entry which is preliminary data.</text>
</comment>
<dbReference type="Proteomes" id="UP000537130">
    <property type="component" value="Unassembled WGS sequence"/>
</dbReference>
<evidence type="ECO:0000256" key="4">
    <source>
        <dbReference type="ARBA" id="ARBA00022694"/>
    </source>
</evidence>
<evidence type="ECO:0000256" key="5">
    <source>
        <dbReference type="ARBA" id="ARBA00022695"/>
    </source>
</evidence>
<dbReference type="SUPFAM" id="SSF55821">
    <property type="entry name" value="YrdC/RibB"/>
    <property type="match status" value="1"/>
</dbReference>
<dbReference type="PANTHER" id="PTHR17490:SF18">
    <property type="entry name" value="THREONYLCARBAMOYL-AMP SYNTHASE"/>
    <property type="match status" value="1"/>
</dbReference>
<organism evidence="11 12">
    <name type="scientific">Litorivivens lipolytica</name>
    <dbReference type="NCBI Taxonomy" id="1524264"/>
    <lineage>
        <taxon>Bacteria</taxon>
        <taxon>Pseudomonadati</taxon>
        <taxon>Pseudomonadota</taxon>
        <taxon>Gammaproteobacteria</taxon>
        <taxon>Litorivivens</taxon>
    </lineage>
</organism>
<evidence type="ECO:0000313" key="11">
    <source>
        <dbReference type="EMBL" id="MBB3048626.1"/>
    </source>
</evidence>
<evidence type="ECO:0000256" key="6">
    <source>
        <dbReference type="ARBA" id="ARBA00022741"/>
    </source>
</evidence>
<evidence type="ECO:0000256" key="7">
    <source>
        <dbReference type="ARBA" id="ARBA00022840"/>
    </source>
</evidence>
<keyword evidence="4 9" id="KW-0819">tRNA processing</keyword>
<keyword evidence="5 9" id="KW-0548">Nucleotidyltransferase</keyword>
<reference evidence="11 12" key="1">
    <citation type="submission" date="2020-08" db="EMBL/GenBank/DDBJ databases">
        <title>Genomic Encyclopedia of Type Strains, Phase III (KMG-III): the genomes of soil and plant-associated and newly described type strains.</title>
        <authorList>
            <person name="Whitman W."/>
        </authorList>
    </citation>
    <scope>NUCLEOTIDE SEQUENCE [LARGE SCALE GENOMIC DNA]</scope>
    <source>
        <strain evidence="11 12">CECT 8654</strain>
    </source>
</reference>
<dbReference type="InterPro" id="IPR023535">
    <property type="entry name" value="TC-AMP_synthase"/>
</dbReference>
<dbReference type="InterPro" id="IPR050156">
    <property type="entry name" value="TC-AMP_synthase_SUA5"/>
</dbReference>
<evidence type="ECO:0000256" key="8">
    <source>
        <dbReference type="ARBA" id="ARBA00048366"/>
    </source>
</evidence>
<feature type="domain" description="YrdC-like" evidence="10">
    <location>
        <begin position="6"/>
        <end position="188"/>
    </location>
</feature>
<keyword evidence="3 9" id="KW-0808">Transferase</keyword>
<evidence type="ECO:0000313" key="12">
    <source>
        <dbReference type="Proteomes" id="UP000537130"/>
    </source>
</evidence>
<evidence type="ECO:0000256" key="2">
    <source>
        <dbReference type="ARBA" id="ARBA00022490"/>
    </source>
</evidence>
<evidence type="ECO:0000256" key="3">
    <source>
        <dbReference type="ARBA" id="ARBA00022679"/>
    </source>
</evidence>
<accession>A0A7W4W6Y0</accession>
<dbReference type="Pfam" id="PF01300">
    <property type="entry name" value="Sua5_yciO_yrdC"/>
    <property type="match status" value="1"/>
</dbReference>
<dbReference type="GO" id="GO:0005524">
    <property type="term" value="F:ATP binding"/>
    <property type="evidence" value="ECO:0007669"/>
    <property type="project" value="UniProtKB-UniRule"/>
</dbReference>
<gene>
    <name evidence="9" type="primary">tsaC</name>
    <name evidence="11" type="ORF">FHR99_002900</name>
</gene>
<evidence type="ECO:0000256" key="9">
    <source>
        <dbReference type="HAMAP-Rule" id="MF_01852"/>
    </source>
</evidence>